<gene>
    <name evidence="2" type="ORF">DCF15_22165</name>
</gene>
<feature type="domain" description="Putative restriction endonuclease" evidence="1">
    <location>
        <begin position="11"/>
        <end position="182"/>
    </location>
</feature>
<dbReference type="Proteomes" id="UP000249794">
    <property type="component" value="Unassembled WGS sequence"/>
</dbReference>
<dbReference type="AlphaFoldDB" id="A0A2W4WGK6"/>
<dbReference type="InterPro" id="IPR012296">
    <property type="entry name" value="Nuclease_put_TT1808"/>
</dbReference>
<evidence type="ECO:0000313" key="2">
    <source>
        <dbReference type="EMBL" id="PZO44294.1"/>
    </source>
</evidence>
<evidence type="ECO:0000259" key="1">
    <source>
        <dbReference type="Pfam" id="PF05685"/>
    </source>
</evidence>
<accession>A0A2W4WGK6</accession>
<comment type="caution">
    <text evidence="2">The sequence shown here is derived from an EMBL/GenBank/DDBJ whole genome shotgun (WGS) entry which is preliminary data.</text>
</comment>
<dbReference type="InterPro" id="IPR011335">
    <property type="entry name" value="Restrct_endonuc-II-like"/>
</dbReference>
<dbReference type="CDD" id="cd06260">
    <property type="entry name" value="DUF820-like"/>
    <property type="match status" value="1"/>
</dbReference>
<sequence>MVAQSIRWTAQDLSAMPDDGGWKRYETIDGDLIVTRAPHAWHQGCANRLSTQLEIWADASGLGRVFQAPGVIFSEYDAVIPDVIWISTERLANGLDESGHFIVAPELMVEVLSAGESNEQRDQKVKLKQYSLYGVQEYWIANWRLKQIEVYRRQDARLILAATLVMGDSLSSFLLPGFDCAIARIFR</sequence>
<dbReference type="EMBL" id="QBMP01000387">
    <property type="protein sequence ID" value="PZO44294.1"/>
    <property type="molecule type" value="Genomic_DNA"/>
</dbReference>
<dbReference type="Gene3D" id="3.90.1570.10">
    <property type="entry name" value="tt1808, chain A"/>
    <property type="match status" value="1"/>
</dbReference>
<name>A0A2W4WGK6_9CYAN</name>
<protein>
    <recommendedName>
        <fullName evidence="1">Putative restriction endonuclease domain-containing protein</fullName>
    </recommendedName>
</protein>
<dbReference type="Pfam" id="PF05685">
    <property type="entry name" value="Uma2"/>
    <property type="match status" value="1"/>
</dbReference>
<reference evidence="3" key="1">
    <citation type="submission" date="2018-04" db="EMBL/GenBank/DDBJ databases">
        <authorList>
            <person name="Cornet L."/>
        </authorList>
    </citation>
    <scope>NUCLEOTIDE SEQUENCE [LARGE SCALE GENOMIC DNA]</scope>
</reference>
<evidence type="ECO:0000313" key="3">
    <source>
        <dbReference type="Proteomes" id="UP000249794"/>
    </source>
</evidence>
<organism evidence="2 3">
    <name type="scientific">Phormidesmis priestleyi</name>
    <dbReference type="NCBI Taxonomy" id="268141"/>
    <lineage>
        <taxon>Bacteria</taxon>
        <taxon>Bacillati</taxon>
        <taxon>Cyanobacteriota</taxon>
        <taxon>Cyanophyceae</taxon>
        <taxon>Leptolyngbyales</taxon>
        <taxon>Leptolyngbyaceae</taxon>
        <taxon>Phormidesmis</taxon>
    </lineage>
</organism>
<dbReference type="PANTHER" id="PTHR34107:SF4">
    <property type="entry name" value="SLL1222 PROTEIN"/>
    <property type="match status" value="1"/>
</dbReference>
<dbReference type="PANTHER" id="PTHR34107">
    <property type="entry name" value="SLL0198 PROTEIN-RELATED"/>
    <property type="match status" value="1"/>
</dbReference>
<dbReference type="InterPro" id="IPR008538">
    <property type="entry name" value="Uma2"/>
</dbReference>
<proteinExistence type="predicted"/>
<dbReference type="SUPFAM" id="SSF52980">
    <property type="entry name" value="Restriction endonuclease-like"/>
    <property type="match status" value="1"/>
</dbReference>
<reference evidence="2 3" key="2">
    <citation type="submission" date="2018-06" db="EMBL/GenBank/DDBJ databases">
        <title>Metagenomic assembly of (sub)arctic Cyanobacteria and their associated microbiome from non-axenic cultures.</title>
        <authorList>
            <person name="Baurain D."/>
        </authorList>
    </citation>
    <scope>NUCLEOTIDE SEQUENCE [LARGE SCALE GENOMIC DNA]</scope>
    <source>
        <strain evidence="2">ULC027bin1</strain>
    </source>
</reference>